<comment type="caution">
    <text evidence="1">The sequence shown here is derived from an EMBL/GenBank/DDBJ whole genome shotgun (WGS) entry which is preliminary data.</text>
</comment>
<organism evidence="1 2">
    <name type="scientific">Funneliformis mosseae</name>
    <name type="common">Endomycorrhizal fungus</name>
    <name type="synonym">Glomus mosseae</name>
    <dbReference type="NCBI Taxonomy" id="27381"/>
    <lineage>
        <taxon>Eukaryota</taxon>
        <taxon>Fungi</taxon>
        <taxon>Fungi incertae sedis</taxon>
        <taxon>Mucoromycota</taxon>
        <taxon>Glomeromycotina</taxon>
        <taxon>Glomeromycetes</taxon>
        <taxon>Glomerales</taxon>
        <taxon>Glomeraceae</taxon>
        <taxon>Funneliformis</taxon>
    </lineage>
</organism>
<evidence type="ECO:0000313" key="2">
    <source>
        <dbReference type="Proteomes" id="UP000789375"/>
    </source>
</evidence>
<proteinExistence type="predicted"/>
<keyword evidence="2" id="KW-1185">Reference proteome</keyword>
<sequence length="105" mass="12555">EKTTETNDENEGSEEEIHCWYYYAKWFEKSVKNIKDNDKRVKNQQARTQVYNAILKHLSNITRENLRKKIQKARNIFKLFSKIGIKKVKRVQFYNANNISKLTGT</sequence>
<feature type="non-terminal residue" evidence="1">
    <location>
        <position position="105"/>
    </location>
</feature>
<accession>A0A9N9N4H9</accession>
<dbReference type="Proteomes" id="UP000789375">
    <property type="component" value="Unassembled WGS sequence"/>
</dbReference>
<dbReference type="EMBL" id="CAJVPP010008837">
    <property type="protein sequence ID" value="CAG8700215.1"/>
    <property type="molecule type" value="Genomic_DNA"/>
</dbReference>
<evidence type="ECO:0000313" key="1">
    <source>
        <dbReference type="EMBL" id="CAG8700215.1"/>
    </source>
</evidence>
<reference evidence="1" key="1">
    <citation type="submission" date="2021-06" db="EMBL/GenBank/DDBJ databases">
        <authorList>
            <person name="Kallberg Y."/>
            <person name="Tangrot J."/>
            <person name="Rosling A."/>
        </authorList>
    </citation>
    <scope>NUCLEOTIDE SEQUENCE</scope>
    <source>
        <strain evidence="1">87-6 pot B 2015</strain>
    </source>
</reference>
<name>A0A9N9N4H9_FUNMO</name>
<protein>
    <submittedName>
        <fullName evidence="1">4382_t:CDS:1</fullName>
    </submittedName>
</protein>
<gene>
    <name evidence="1" type="ORF">FMOSSE_LOCUS13784</name>
</gene>
<dbReference type="AlphaFoldDB" id="A0A9N9N4H9"/>